<keyword evidence="3" id="KW-1185">Reference proteome</keyword>
<feature type="region of interest" description="Disordered" evidence="1">
    <location>
        <begin position="1"/>
        <end position="73"/>
    </location>
</feature>
<proteinExistence type="predicted"/>
<dbReference type="Proteomes" id="UP001151760">
    <property type="component" value="Unassembled WGS sequence"/>
</dbReference>
<gene>
    <name evidence="2" type="ORF">Tco_0877810</name>
</gene>
<feature type="compositionally biased region" description="Low complexity" evidence="1">
    <location>
        <begin position="26"/>
        <end position="41"/>
    </location>
</feature>
<reference evidence="2" key="1">
    <citation type="journal article" date="2022" name="Int. J. Mol. Sci.">
        <title>Draft Genome of Tanacetum Coccineum: Genomic Comparison of Closely Related Tanacetum-Family Plants.</title>
        <authorList>
            <person name="Yamashiro T."/>
            <person name="Shiraishi A."/>
            <person name="Nakayama K."/>
            <person name="Satake H."/>
        </authorList>
    </citation>
    <scope>NUCLEOTIDE SEQUENCE</scope>
</reference>
<reference evidence="2" key="2">
    <citation type="submission" date="2022-01" db="EMBL/GenBank/DDBJ databases">
        <authorList>
            <person name="Yamashiro T."/>
            <person name="Shiraishi A."/>
            <person name="Satake H."/>
            <person name="Nakayama K."/>
        </authorList>
    </citation>
    <scope>NUCLEOTIDE SEQUENCE</scope>
</reference>
<evidence type="ECO:0000313" key="3">
    <source>
        <dbReference type="Proteomes" id="UP001151760"/>
    </source>
</evidence>
<evidence type="ECO:0000256" key="1">
    <source>
        <dbReference type="SAM" id="MobiDB-lite"/>
    </source>
</evidence>
<name>A0ABQ5C1Y0_9ASTR</name>
<comment type="caution">
    <text evidence="2">The sequence shown here is derived from an EMBL/GenBank/DDBJ whole genome shotgun (WGS) entry which is preliminary data.</text>
</comment>
<protein>
    <submittedName>
        <fullName evidence="2">Uncharacterized protein</fullName>
    </submittedName>
</protein>
<sequence length="89" mass="10355">MQVAKRTTKEQFETGRTFKKQFPASNYRNTNNRYNNHLQQNRRQEAGRAYAITSSENSRMEPSKQEMPNKMPATGSNHCLVTVVCLCLW</sequence>
<dbReference type="EMBL" id="BQNB010013690">
    <property type="protein sequence ID" value="GJT19104.1"/>
    <property type="molecule type" value="Genomic_DNA"/>
</dbReference>
<organism evidence="2 3">
    <name type="scientific">Tanacetum coccineum</name>
    <dbReference type="NCBI Taxonomy" id="301880"/>
    <lineage>
        <taxon>Eukaryota</taxon>
        <taxon>Viridiplantae</taxon>
        <taxon>Streptophyta</taxon>
        <taxon>Embryophyta</taxon>
        <taxon>Tracheophyta</taxon>
        <taxon>Spermatophyta</taxon>
        <taxon>Magnoliopsida</taxon>
        <taxon>eudicotyledons</taxon>
        <taxon>Gunneridae</taxon>
        <taxon>Pentapetalae</taxon>
        <taxon>asterids</taxon>
        <taxon>campanulids</taxon>
        <taxon>Asterales</taxon>
        <taxon>Asteraceae</taxon>
        <taxon>Asteroideae</taxon>
        <taxon>Anthemideae</taxon>
        <taxon>Anthemidinae</taxon>
        <taxon>Tanacetum</taxon>
    </lineage>
</organism>
<evidence type="ECO:0000313" key="2">
    <source>
        <dbReference type="EMBL" id="GJT19104.1"/>
    </source>
</evidence>
<accession>A0ABQ5C1Y0</accession>